<evidence type="ECO:0000313" key="4">
    <source>
        <dbReference type="Proteomes" id="UP000677234"/>
    </source>
</evidence>
<gene>
    <name evidence="1" type="ORF">JD108_11590</name>
    <name evidence="2" type="ORF">KDJ56_11535</name>
</gene>
<evidence type="ECO:0000313" key="1">
    <source>
        <dbReference type="EMBL" id="QQE72618.1"/>
    </source>
</evidence>
<dbReference type="GO" id="GO:0016740">
    <property type="term" value="F:transferase activity"/>
    <property type="evidence" value="ECO:0007669"/>
    <property type="project" value="UniProtKB-KW"/>
</dbReference>
<dbReference type="EMBL" id="CP073708">
    <property type="protein sequence ID" value="QUO39695.1"/>
    <property type="molecule type" value="Genomic_DNA"/>
</dbReference>
<evidence type="ECO:0000313" key="2">
    <source>
        <dbReference type="EMBL" id="QUO39695.1"/>
    </source>
</evidence>
<organism evidence="1 3">
    <name type="scientific">Brevibacillus composti</name>
    <dbReference type="NCBI Taxonomy" id="2796470"/>
    <lineage>
        <taxon>Bacteria</taxon>
        <taxon>Bacillati</taxon>
        <taxon>Bacillota</taxon>
        <taxon>Bacilli</taxon>
        <taxon>Bacillales</taxon>
        <taxon>Paenibacillaceae</taxon>
        <taxon>Brevibacillus</taxon>
    </lineage>
</organism>
<dbReference type="RefSeq" id="WP_198826251.1">
    <property type="nucleotide sequence ID" value="NZ_CP066308.1"/>
</dbReference>
<reference evidence="1 3" key="1">
    <citation type="submission" date="2020-12" db="EMBL/GenBank/DDBJ databases">
        <title>strain FJAT-54423T represents a novel species of the genus Brevibacillus.</title>
        <authorList>
            <person name="Tang R."/>
        </authorList>
    </citation>
    <scope>NUCLEOTIDE SEQUENCE [LARGE SCALE GENOMIC DNA]</scope>
    <source>
        <strain evidence="1 3">FJAT-54423</strain>
    </source>
</reference>
<keyword evidence="4" id="KW-1185">Reference proteome</keyword>
<dbReference type="SUPFAM" id="SSF53756">
    <property type="entry name" value="UDP-Glycosyltransferase/glycogen phosphorylase"/>
    <property type="match status" value="1"/>
</dbReference>
<dbReference type="CDD" id="cd03801">
    <property type="entry name" value="GT4_PimA-like"/>
    <property type="match status" value="1"/>
</dbReference>
<dbReference type="EMBL" id="CP066308">
    <property type="protein sequence ID" value="QQE72618.1"/>
    <property type="molecule type" value="Genomic_DNA"/>
</dbReference>
<dbReference type="Proteomes" id="UP000677234">
    <property type="component" value="Chromosome"/>
</dbReference>
<accession>A0A7T5EHE4</accession>
<evidence type="ECO:0000313" key="3">
    <source>
        <dbReference type="Proteomes" id="UP000595847"/>
    </source>
</evidence>
<dbReference type="AlphaFoldDB" id="A0A7T5EHE4"/>
<dbReference type="KEGG" id="bcop:JD108_11590"/>
<dbReference type="PANTHER" id="PTHR12526">
    <property type="entry name" value="GLYCOSYLTRANSFERASE"/>
    <property type="match status" value="1"/>
</dbReference>
<proteinExistence type="predicted"/>
<protein>
    <submittedName>
        <fullName evidence="1">Glycosyltransferase family 4 protein</fullName>
    </submittedName>
</protein>
<name>A0A7T5EHE4_9BACL</name>
<dbReference type="Gene3D" id="3.40.50.2000">
    <property type="entry name" value="Glycogen Phosphorylase B"/>
    <property type="match status" value="1"/>
</dbReference>
<keyword evidence="1" id="KW-0808">Transferase</keyword>
<dbReference type="Pfam" id="PF13692">
    <property type="entry name" value="Glyco_trans_1_4"/>
    <property type="match status" value="1"/>
</dbReference>
<sequence length="343" mass="39617">MRIAFYYDSSFDWNDQDLETKGVGGSQSALISITRELAKRHDVTIFNSTSREGRYHGVVYRHVNRFDHEERWDVFISFRCAVPPNVHASCKLHWCIDPGDNSVEKDHAYVDKIITISPFHTKMMRNIFHLSQSKIYEARLGVRADEYLSDFPKVQGKLIFCSAPERGLQHVPRIFERIKQRVPEASLVITMDYSLWGFDPDIAHYRRLFAGLDGIRYLGNVPRHQLIEEQKTSMVHLYPCDGPYEMFCLASLECQAAGTPTVATHQGALSTTVQDGYTGKLIYTLPDYDPDFYQTFADSVVQLLQDGPAWEKMSRQAKHRALSQFSYEGLVQELEQRFLEWSR</sequence>
<reference evidence="2" key="2">
    <citation type="submission" date="2021-04" db="EMBL/GenBank/DDBJ databases">
        <title>Brevibacillus composti FJAT-54423, complete genome.</title>
        <authorList>
            <person name="Tang R."/>
        </authorList>
    </citation>
    <scope>NUCLEOTIDE SEQUENCE</scope>
    <source>
        <strain evidence="2">FJAT-54424</strain>
    </source>
</reference>
<dbReference type="Proteomes" id="UP000595847">
    <property type="component" value="Chromosome"/>
</dbReference>